<reference evidence="1" key="1">
    <citation type="submission" date="2023-03" db="EMBL/GenBank/DDBJ databases">
        <title>Chromosome-scale reference genome and RAD-based genetic map of yellow starthistle (Centaurea solstitialis) reveal putative structural variation and QTLs associated with invader traits.</title>
        <authorList>
            <person name="Reatini B."/>
            <person name="Cang F.A."/>
            <person name="Jiang Q."/>
            <person name="Mckibben M.T.W."/>
            <person name="Barker M.S."/>
            <person name="Rieseberg L.H."/>
            <person name="Dlugosch K.M."/>
        </authorList>
    </citation>
    <scope>NUCLEOTIDE SEQUENCE</scope>
    <source>
        <strain evidence="1">CAN-66</strain>
        <tissue evidence="1">Leaf</tissue>
    </source>
</reference>
<comment type="caution">
    <text evidence="1">The sequence shown here is derived from an EMBL/GenBank/DDBJ whole genome shotgun (WGS) entry which is preliminary data.</text>
</comment>
<dbReference type="Pfam" id="PF14223">
    <property type="entry name" value="Retrotran_gag_2"/>
    <property type="match status" value="1"/>
</dbReference>
<proteinExistence type="predicted"/>
<evidence type="ECO:0000313" key="2">
    <source>
        <dbReference type="Proteomes" id="UP001172457"/>
    </source>
</evidence>
<sequence>MWSTLCVLYEGSNEVKKKSLTNYYNRFNSLLNDLLLMGKVYDNEEVLNKFMDGLPKFWENICSCIKTSKELETMSLTVLFGTLVNYEQTKIKRKSLTRDIKSSSIAFLSKNSKFVCIP</sequence>
<protein>
    <submittedName>
        <fullName evidence="1">Uncharacterized protein</fullName>
    </submittedName>
</protein>
<gene>
    <name evidence="1" type="ORF">OSB04_016942</name>
</gene>
<dbReference type="EMBL" id="JARYMX010000004">
    <property type="protein sequence ID" value="KAJ9552897.1"/>
    <property type="molecule type" value="Genomic_DNA"/>
</dbReference>
<dbReference type="AlphaFoldDB" id="A0AA38TK37"/>
<dbReference type="Proteomes" id="UP001172457">
    <property type="component" value="Chromosome 4"/>
</dbReference>
<keyword evidence="2" id="KW-1185">Reference proteome</keyword>
<organism evidence="1 2">
    <name type="scientific">Centaurea solstitialis</name>
    <name type="common">yellow star-thistle</name>
    <dbReference type="NCBI Taxonomy" id="347529"/>
    <lineage>
        <taxon>Eukaryota</taxon>
        <taxon>Viridiplantae</taxon>
        <taxon>Streptophyta</taxon>
        <taxon>Embryophyta</taxon>
        <taxon>Tracheophyta</taxon>
        <taxon>Spermatophyta</taxon>
        <taxon>Magnoliopsida</taxon>
        <taxon>eudicotyledons</taxon>
        <taxon>Gunneridae</taxon>
        <taxon>Pentapetalae</taxon>
        <taxon>asterids</taxon>
        <taxon>campanulids</taxon>
        <taxon>Asterales</taxon>
        <taxon>Asteraceae</taxon>
        <taxon>Carduoideae</taxon>
        <taxon>Cardueae</taxon>
        <taxon>Centaureinae</taxon>
        <taxon>Centaurea</taxon>
    </lineage>
</organism>
<name>A0AA38TK37_9ASTR</name>
<accession>A0AA38TK37</accession>
<evidence type="ECO:0000313" key="1">
    <source>
        <dbReference type="EMBL" id="KAJ9552897.1"/>
    </source>
</evidence>